<dbReference type="OrthoDB" id="6431121at2759"/>
<evidence type="ECO:0000259" key="4">
    <source>
        <dbReference type="Pfam" id="PF16177"/>
    </source>
</evidence>
<dbReference type="EMBL" id="KK122136">
    <property type="protein sequence ID" value="KFM81986.1"/>
    <property type="molecule type" value="Genomic_DNA"/>
</dbReference>
<keyword evidence="2" id="KW-0812">Transmembrane</keyword>
<keyword evidence="2" id="KW-0472">Membrane</keyword>
<dbReference type="Pfam" id="PF16177">
    <property type="entry name" value="ACAS_N"/>
    <property type="match status" value="1"/>
</dbReference>
<dbReference type="OMA" id="WETEIME"/>
<evidence type="ECO:0000313" key="6">
    <source>
        <dbReference type="Proteomes" id="UP000054359"/>
    </source>
</evidence>
<dbReference type="InterPro" id="IPR032387">
    <property type="entry name" value="ACAS_N"/>
</dbReference>
<accession>A0A087UX97</accession>
<name>A0A087UX97_STEMI</name>
<evidence type="ECO:0000256" key="2">
    <source>
        <dbReference type="SAM" id="Phobius"/>
    </source>
</evidence>
<feature type="domain" description="Acetyl-coenzyme A synthetase N-terminal" evidence="4">
    <location>
        <begin position="43"/>
        <end position="98"/>
    </location>
</feature>
<dbReference type="Pfam" id="PF00501">
    <property type="entry name" value="AMP-binding"/>
    <property type="match status" value="1"/>
</dbReference>
<dbReference type="Proteomes" id="UP000054359">
    <property type="component" value="Unassembled WGS sequence"/>
</dbReference>
<dbReference type="PANTHER" id="PTHR42921">
    <property type="entry name" value="ACETOACETYL-COA SYNTHETASE"/>
    <property type="match status" value="1"/>
</dbReference>
<evidence type="ECO:0000313" key="5">
    <source>
        <dbReference type="EMBL" id="KFM81986.1"/>
    </source>
</evidence>
<gene>
    <name evidence="5" type="ORF">X975_15025</name>
</gene>
<sequence length="206" mass="23565">MDKTDFSIPEVVWQPREDSGAEMRKFKKLIESKYNVTLKDFWDLHKWSVEHMQLFWAEFWKHCGIIYSKNFDQVIDLNIPMEDSPEWFEGARLNLAENILKFRDDHVALICAGEDSETTFTTYAEMYKEAALYTAALRKFGLKKGDVVACYISNKKEAIISMLGAASIGAIFTGALPILGSKGVVSCFKLVKPKILFTIDRFRNNG</sequence>
<evidence type="ECO:0000256" key="1">
    <source>
        <dbReference type="ARBA" id="ARBA00006432"/>
    </source>
</evidence>
<dbReference type="InterPro" id="IPR042099">
    <property type="entry name" value="ANL_N_sf"/>
</dbReference>
<keyword evidence="2" id="KW-1133">Transmembrane helix</keyword>
<protein>
    <submittedName>
        <fullName evidence="5">Acetoacetyl-CoA synthetase</fullName>
    </submittedName>
</protein>
<dbReference type="SUPFAM" id="SSF56801">
    <property type="entry name" value="Acetyl-CoA synthetase-like"/>
    <property type="match status" value="1"/>
</dbReference>
<reference evidence="5 6" key="1">
    <citation type="submission" date="2013-11" db="EMBL/GenBank/DDBJ databases">
        <title>Genome sequencing of Stegodyphus mimosarum.</title>
        <authorList>
            <person name="Bechsgaard J."/>
        </authorList>
    </citation>
    <scope>NUCLEOTIDE SEQUENCE [LARGE SCALE GENOMIC DNA]</scope>
</reference>
<proteinExistence type="inferred from homology"/>
<feature type="non-terminal residue" evidence="5">
    <location>
        <position position="206"/>
    </location>
</feature>
<dbReference type="STRING" id="407821.A0A087UX97"/>
<dbReference type="PANTHER" id="PTHR42921:SF1">
    <property type="entry name" value="ACETOACETYL-COA SYNTHETASE"/>
    <property type="match status" value="1"/>
</dbReference>
<organism evidence="5 6">
    <name type="scientific">Stegodyphus mimosarum</name>
    <name type="common">African social velvet spider</name>
    <dbReference type="NCBI Taxonomy" id="407821"/>
    <lineage>
        <taxon>Eukaryota</taxon>
        <taxon>Metazoa</taxon>
        <taxon>Ecdysozoa</taxon>
        <taxon>Arthropoda</taxon>
        <taxon>Chelicerata</taxon>
        <taxon>Arachnida</taxon>
        <taxon>Araneae</taxon>
        <taxon>Araneomorphae</taxon>
        <taxon>Entelegynae</taxon>
        <taxon>Eresoidea</taxon>
        <taxon>Eresidae</taxon>
        <taxon>Stegodyphus</taxon>
    </lineage>
</organism>
<dbReference type="GO" id="GO:0030729">
    <property type="term" value="F:acetoacetate-CoA ligase activity"/>
    <property type="evidence" value="ECO:0007669"/>
    <property type="project" value="TreeGrafter"/>
</dbReference>
<evidence type="ECO:0000259" key="3">
    <source>
        <dbReference type="Pfam" id="PF00501"/>
    </source>
</evidence>
<feature type="domain" description="AMP-dependent synthetase/ligase" evidence="3">
    <location>
        <begin position="101"/>
        <end position="198"/>
    </location>
</feature>
<dbReference type="InterPro" id="IPR000873">
    <property type="entry name" value="AMP-dep_synth/lig_dom"/>
</dbReference>
<dbReference type="Gene3D" id="3.40.50.12780">
    <property type="entry name" value="N-terminal domain of ligase-like"/>
    <property type="match status" value="1"/>
</dbReference>
<keyword evidence="6" id="KW-1185">Reference proteome</keyword>
<dbReference type="AlphaFoldDB" id="A0A087UX97"/>
<feature type="transmembrane region" description="Helical" evidence="2">
    <location>
        <begin position="158"/>
        <end position="179"/>
    </location>
</feature>
<comment type="similarity">
    <text evidence="1">Belongs to the ATP-dependent AMP-binding enzyme family.</text>
</comment>